<reference evidence="3" key="1">
    <citation type="submission" date="2019-12" db="EMBL/GenBank/DDBJ databases">
        <authorList>
            <person name="Cremers G."/>
        </authorList>
    </citation>
    <scope>NUCLEOTIDE SEQUENCE</scope>
    <source>
        <strain evidence="3">Mbul1</strain>
    </source>
</reference>
<gene>
    <name evidence="3" type="ORF">MBUL_02956</name>
</gene>
<evidence type="ECO:0008006" key="4">
    <source>
        <dbReference type="Google" id="ProtNLM"/>
    </source>
</evidence>
<dbReference type="InterPro" id="IPR046454">
    <property type="entry name" value="GpA_endonuclease"/>
</dbReference>
<dbReference type="GO" id="GO:0016887">
    <property type="term" value="F:ATP hydrolysis activity"/>
    <property type="evidence" value="ECO:0007669"/>
    <property type="project" value="InterPro"/>
</dbReference>
<dbReference type="Gene3D" id="3.40.50.300">
    <property type="entry name" value="P-loop containing nucleotide triphosphate hydrolases"/>
    <property type="match status" value="1"/>
</dbReference>
<dbReference type="PANTHER" id="PTHR34413:SF2">
    <property type="entry name" value="PROPHAGE TAIL FIBER ASSEMBLY PROTEIN HOMOLOG TFAE-RELATED"/>
    <property type="match status" value="1"/>
</dbReference>
<dbReference type="InterPro" id="IPR027417">
    <property type="entry name" value="P-loop_NTPase"/>
</dbReference>
<proteinExistence type="inferred from homology"/>
<dbReference type="InterPro" id="IPR051220">
    <property type="entry name" value="TFA_Chaperone"/>
</dbReference>
<feature type="domain" description="Terminase large subunit GpA endonuclease" evidence="2">
    <location>
        <begin position="288"/>
        <end position="560"/>
    </location>
</feature>
<protein>
    <recommendedName>
        <fullName evidence="4">Phage terminase large subunit (GpA)</fullName>
    </recommendedName>
</protein>
<feature type="domain" description="Phage terminase large subunit GpA ATPase" evidence="1">
    <location>
        <begin position="38"/>
        <end position="278"/>
    </location>
</feature>
<name>A0A679J8I2_9HYPH</name>
<sequence length="588" mass="65748">MTALDNVRRRALRALIPPPRLRLSEWIETEMRLPEGVSALPGRVRLWPYQREIADAITDPTLERVTLIKPVRVGFTTLLSGALASFVANEPSPILVLLPTESDCRDYVVSDLEPIFEATPVLNGLLSAENDETGRNTLASRRFPGGSLKIVAAKSPRNLRRHNVRILLMDEVDGMETSKEGDPITLAERRTLSFPNRKIIMGSTPVHEETSNVLRAYEQSDSRVFEVPCKLCGVFNEILWANIEWQARRPETAAYRCPACEEIVDERFKGEMVEAGRWRATKPEVRGHAGFRLNALVSGLANASWAKLATEFVAATGHPDKLQTFVNTILAQGWRESVEELDEAGLASRRERFGLDAIPEAVLTVTVGIDVQDDRLELTFLGHSRTETFVLAHTVIWGGSLDDSTWHECDELLKSRWQHPMGGTLGVDAAVIDSGDGGVSDFVTSFTRPRFSRKIMAGKGVSGFQRPAIQKSQTKGTALFIVGVDALKAQLLSRLSRGRDIRFSDTLELRYFEELTSERRVVRYKNGRPERAFERITGRRAECLDCFIYGLAAKGLLSLDLDRREAELSQITPTRKPVNTVKSAWLNR</sequence>
<organism evidence="3">
    <name type="scientific">Methylobacterium bullatum</name>
    <dbReference type="NCBI Taxonomy" id="570505"/>
    <lineage>
        <taxon>Bacteria</taxon>
        <taxon>Pseudomonadati</taxon>
        <taxon>Pseudomonadota</taxon>
        <taxon>Alphaproteobacteria</taxon>
        <taxon>Hyphomicrobiales</taxon>
        <taxon>Methylobacteriaceae</taxon>
        <taxon>Methylobacterium</taxon>
    </lineage>
</organism>
<dbReference type="AlphaFoldDB" id="A0A679J8I2"/>
<dbReference type="PANTHER" id="PTHR34413">
    <property type="entry name" value="PROPHAGE TAIL FIBER ASSEMBLY PROTEIN HOMOLOG TFAE-RELATED-RELATED"/>
    <property type="match status" value="1"/>
</dbReference>
<evidence type="ECO:0000259" key="2">
    <source>
        <dbReference type="Pfam" id="PF20454"/>
    </source>
</evidence>
<dbReference type="Pfam" id="PF05876">
    <property type="entry name" value="GpA_ATPase"/>
    <property type="match status" value="1"/>
</dbReference>
<dbReference type="GO" id="GO:0004519">
    <property type="term" value="F:endonuclease activity"/>
    <property type="evidence" value="ECO:0007669"/>
    <property type="project" value="InterPro"/>
</dbReference>
<accession>A0A679J8I2</accession>
<dbReference type="GO" id="GO:0005524">
    <property type="term" value="F:ATP binding"/>
    <property type="evidence" value="ECO:0007669"/>
    <property type="project" value="InterPro"/>
</dbReference>
<dbReference type="Pfam" id="PF20454">
    <property type="entry name" value="GpA_nuclease"/>
    <property type="match status" value="1"/>
</dbReference>
<evidence type="ECO:0000259" key="1">
    <source>
        <dbReference type="Pfam" id="PF05876"/>
    </source>
</evidence>
<dbReference type="InterPro" id="IPR046453">
    <property type="entry name" value="GpA_ATPase"/>
</dbReference>
<dbReference type="EMBL" id="LR743504">
    <property type="protein sequence ID" value="CAA2104960.1"/>
    <property type="molecule type" value="Genomic_DNA"/>
</dbReference>
<dbReference type="InterPro" id="IPR008866">
    <property type="entry name" value="Phage_lambda_GpA-like"/>
</dbReference>
<evidence type="ECO:0000313" key="3">
    <source>
        <dbReference type="EMBL" id="CAA2104960.1"/>
    </source>
</evidence>
<dbReference type="HAMAP" id="MF_04144">
    <property type="entry name" value="TERL_LAMBDA"/>
    <property type="match status" value="1"/>
</dbReference>